<evidence type="ECO:0000256" key="4">
    <source>
        <dbReference type="ARBA" id="ARBA00023136"/>
    </source>
</evidence>
<feature type="transmembrane region" description="Helical" evidence="5">
    <location>
        <begin position="245"/>
        <end position="266"/>
    </location>
</feature>
<evidence type="ECO:0000259" key="6">
    <source>
        <dbReference type="SMART" id="SM00752"/>
    </source>
</evidence>
<dbReference type="KEGG" id="aagg:ETAA8_14870"/>
<reference evidence="7 8" key="1">
    <citation type="submission" date="2019-02" db="EMBL/GenBank/DDBJ databases">
        <title>Deep-cultivation of Planctomycetes and their phenomic and genomic characterization uncovers novel biology.</title>
        <authorList>
            <person name="Wiegand S."/>
            <person name="Jogler M."/>
            <person name="Boedeker C."/>
            <person name="Pinto D."/>
            <person name="Vollmers J."/>
            <person name="Rivas-Marin E."/>
            <person name="Kohn T."/>
            <person name="Peeters S.H."/>
            <person name="Heuer A."/>
            <person name="Rast P."/>
            <person name="Oberbeckmann S."/>
            <person name="Bunk B."/>
            <person name="Jeske O."/>
            <person name="Meyerdierks A."/>
            <person name="Storesund J.E."/>
            <person name="Kallscheuer N."/>
            <person name="Luecker S."/>
            <person name="Lage O.M."/>
            <person name="Pohl T."/>
            <person name="Merkel B.J."/>
            <person name="Hornburger P."/>
            <person name="Mueller R.-W."/>
            <person name="Bruemmer F."/>
            <person name="Labrenz M."/>
            <person name="Spormann A.M."/>
            <person name="Op den Camp H."/>
            <person name="Overmann J."/>
            <person name="Amann R."/>
            <person name="Jetten M.S.M."/>
            <person name="Mascher T."/>
            <person name="Medema M.H."/>
            <person name="Devos D.P."/>
            <person name="Kaster A.-K."/>
            <person name="Ovreas L."/>
            <person name="Rohde M."/>
            <person name="Galperin M.Y."/>
            <person name="Jogler C."/>
        </authorList>
    </citation>
    <scope>NUCLEOTIDE SEQUENCE [LARGE SCALE GENOMIC DNA]</scope>
    <source>
        <strain evidence="7 8">ETA_A8</strain>
    </source>
</reference>
<feature type="transmembrane region" description="Helical" evidence="5">
    <location>
        <begin position="98"/>
        <end position="117"/>
    </location>
</feature>
<feature type="transmembrane region" description="Helical" evidence="5">
    <location>
        <begin position="273"/>
        <end position="306"/>
    </location>
</feature>
<evidence type="ECO:0000313" key="7">
    <source>
        <dbReference type="EMBL" id="QDU26409.1"/>
    </source>
</evidence>
<dbReference type="EMBL" id="CP036274">
    <property type="protein sequence ID" value="QDU26409.1"/>
    <property type="molecule type" value="Genomic_DNA"/>
</dbReference>
<dbReference type="RefSeq" id="WP_145086923.1">
    <property type="nucleotide sequence ID" value="NZ_CP036274.1"/>
</dbReference>
<keyword evidence="8" id="KW-1185">Reference proteome</keyword>
<evidence type="ECO:0000256" key="1">
    <source>
        <dbReference type="ARBA" id="ARBA00004127"/>
    </source>
</evidence>
<evidence type="ECO:0000313" key="8">
    <source>
        <dbReference type="Proteomes" id="UP000315017"/>
    </source>
</evidence>
<evidence type="ECO:0000256" key="5">
    <source>
        <dbReference type="SAM" id="Phobius"/>
    </source>
</evidence>
<name>A0A517Y837_9BACT</name>
<evidence type="ECO:0000256" key="2">
    <source>
        <dbReference type="ARBA" id="ARBA00022692"/>
    </source>
</evidence>
<dbReference type="OrthoDB" id="252928at2"/>
<comment type="subcellular location">
    <subcellularLocation>
        <location evidence="1">Endomembrane system</location>
        <topology evidence="1">Multi-pass membrane protein</topology>
    </subcellularLocation>
</comment>
<dbReference type="PANTHER" id="PTHR39535:SF2">
    <property type="entry name" value="HTTM DOMAIN-CONTAINING PROTEIN"/>
    <property type="match status" value="1"/>
</dbReference>
<keyword evidence="4 5" id="KW-0472">Membrane</keyword>
<dbReference type="Proteomes" id="UP000315017">
    <property type="component" value="Chromosome"/>
</dbReference>
<organism evidence="7 8">
    <name type="scientific">Anatilimnocola aggregata</name>
    <dbReference type="NCBI Taxonomy" id="2528021"/>
    <lineage>
        <taxon>Bacteria</taxon>
        <taxon>Pseudomonadati</taxon>
        <taxon>Planctomycetota</taxon>
        <taxon>Planctomycetia</taxon>
        <taxon>Pirellulales</taxon>
        <taxon>Pirellulaceae</taxon>
        <taxon>Anatilimnocola</taxon>
    </lineage>
</organism>
<dbReference type="SMART" id="SM00752">
    <property type="entry name" value="HTTM"/>
    <property type="match status" value="1"/>
</dbReference>
<dbReference type="PANTHER" id="PTHR39535">
    <property type="entry name" value="SPORULATION-DELAYING PROTEIN SDPB"/>
    <property type="match status" value="1"/>
</dbReference>
<evidence type="ECO:0000256" key="3">
    <source>
        <dbReference type="ARBA" id="ARBA00022989"/>
    </source>
</evidence>
<feature type="transmembrane region" description="Helical" evidence="5">
    <location>
        <begin position="186"/>
        <end position="209"/>
    </location>
</feature>
<gene>
    <name evidence="7" type="ORF">ETAA8_14870</name>
</gene>
<feature type="domain" description="HTTM-like" evidence="6">
    <location>
        <begin position="27"/>
        <end position="310"/>
    </location>
</feature>
<dbReference type="InterPro" id="IPR052964">
    <property type="entry name" value="Sporulation_signal_mat"/>
</dbReference>
<dbReference type="GO" id="GO:0012505">
    <property type="term" value="C:endomembrane system"/>
    <property type="evidence" value="ECO:0007669"/>
    <property type="project" value="UniProtKB-SubCell"/>
</dbReference>
<protein>
    <recommendedName>
        <fullName evidence="6">HTTM-like domain-containing protein</fullName>
    </recommendedName>
</protein>
<keyword evidence="2 5" id="KW-0812">Transmembrane</keyword>
<dbReference type="InterPro" id="IPR011020">
    <property type="entry name" value="HTTM-like"/>
</dbReference>
<accession>A0A517Y837</accession>
<dbReference type="AlphaFoldDB" id="A0A517Y837"/>
<sequence>MLMKQQAISYWEDLTTTFGESWNAFWFTPASSQPLAIVRIGTGLLATIHFLSYWADLTRWFAPNGLLPAETVRRLTEEDGVINYNFTLLQMVTKPNEIWVFEIIAIVASLLLAIGLFSRVSAAVSLIMLLSFVHRAPMISGFGEPILSMLLFYLCLAPSGEWLSVNAWWKGRKQTDHGTAEVPAPSVLANIGIRLIQVHLAAFIFMMGLSKLSAEPWWTGDAVWYMIAQTTSRPVDLSSLRASPFVINAWTHALLAFEFAFPILIWNRFARPLLLGIGVALWLSLALVSGHLIFCLTLIVAAAAFWPWNLQPAPRTA</sequence>
<proteinExistence type="predicted"/>
<keyword evidence="3 5" id="KW-1133">Transmembrane helix</keyword>
<feature type="transmembrane region" description="Helical" evidence="5">
    <location>
        <begin position="146"/>
        <end position="165"/>
    </location>
</feature>